<sequence length="146" mass="16812">MPLTVREGSLDEVIALYSAIPELVQPYSKERYEEQFRESMRSLVLIAYDNDRPVGFKLGYERSADGSFYSWMGGVAQSHRQAGAAGLLLQFMEDWCRDKGYESLRFKTRNTHVAMLRFALKNGFQIIGFEPAATVDQHRIWLEKPL</sequence>
<dbReference type="STRING" id="563176.SAMN04488090_3202"/>
<keyword evidence="2" id="KW-0808">Transferase</keyword>
<proteinExistence type="predicted"/>
<dbReference type="Proteomes" id="UP000198901">
    <property type="component" value="Unassembled WGS sequence"/>
</dbReference>
<dbReference type="Gene3D" id="3.40.630.30">
    <property type="match status" value="1"/>
</dbReference>
<gene>
    <name evidence="2" type="ORF">SAMN04488090_3202</name>
</gene>
<dbReference type="CDD" id="cd04301">
    <property type="entry name" value="NAT_SF"/>
    <property type="match status" value="1"/>
</dbReference>
<keyword evidence="3" id="KW-1185">Reference proteome</keyword>
<dbReference type="SUPFAM" id="SSF55729">
    <property type="entry name" value="Acyl-CoA N-acyltransferases (Nat)"/>
    <property type="match status" value="1"/>
</dbReference>
<evidence type="ECO:0000259" key="1">
    <source>
        <dbReference type="PROSITE" id="PS51186"/>
    </source>
</evidence>
<dbReference type="Pfam" id="PF00583">
    <property type="entry name" value="Acetyltransf_1"/>
    <property type="match status" value="1"/>
</dbReference>
<dbReference type="AlphaFoldDB" id="A0A1G9SJW9"/>
<organism evidence="2 3">
    <name type="scientific">Siphonobacter aquaeclarae</name>
    <dbReference type="NCBI Taxonomy" id="563176"/>
    <lineage>
        <taxon>Bacteria</taxon>
        <taxon>Pseudomonadati</taxon>
        <taxon>Bacteroidota</taxon>
        <taxon>Cytophagia</taxon>
        <taxon>Cytophagales</taxon>
        <taxon>Cytophagaceae</taxon>
        <taxon>Siphonobacter</taxon>
    </lineage>
</organism>
<evidence type="ECO:0000313" key="2">
    <source>
        <dbReference type="EMBL" id="SDM35719.1"/>
    </source>
</evidence>
<feature type="domain" description="N-acetyltransferase" evidence="1">
    <location>
        <begin position="3"/>
        <end position="146"/>
    </location>
</feature>
<dbReference type="OrthoDB" id="9812289at2"/>
<dbReference type="EMBL" id="FNGS01000006">
    <property type="protein sequence ID" value="SDM35719.1"/>
    <property type="molecule type" value="Genomic_DNA"/>
</dbReference>
<dbReference type="GO" id="GO:0016747">
    <property type="term" value="F:acyltransferase activity, transferring groups other than amino-acyl groups"/>
    <property type="evidence" value="ECO:0007669"/>
    <property type="project" value="InterPro"/>
</dbReference>
<protein>
    <submittedName>
        <fullName evidence="2">Acetyltransferase (GNAT) family protein</fullName>
    </submittedName>
</protein>
<dbReference type="InterPro" id="IPR000182">
    <property type="entry name" value="GNAT_dom"/>
</dbReference>
<evidence type="ECO:0000313" key="3">
    <source>
        <dbReference type="Proteomes" id="UP000198901"/>
    </source>
</evidence>
<name>A0A1G9SJW9_9BACT</name>
<reference evidence="2 3" key="1">
    <citation type="submission" date="2016-10" db="EMBL/GenBank/DDBJ databases">
        <authorList>
            <person name="de Groot N.N."/>
        </authorList>
    </citation>
    <scope>NUCLEOTIDE SEQUENCE [LARGE SCALE GENOMIC DNA]</scope>
    <source>
        <strain evidence="2 3">DSM 21668</strain>
    </source>
</reference>
<dbReference type="PROSITE" id="PS51186">
    <property type="entry name" value="GNAT"/>
    <property type="match status" value="1"/>
</dbReference>
<dbReference type="RefSeq" id="WP_093204369.1">
    <property type="nucleotide sequence ID" value="NZ_FNGS01000006.1"/>
</dbReference>
<dbReference type="InterPro" id="IPR016181">
    <property type="entry name" value="Acyl_CoA_acyltransferase"/>
</dbReference>
<accession>A0A1G9SJW9</accession>